<dbReference type="PROSITE" id="PS00059">
    <property type="entry name" value="ADH_ZINC"/>
    <property type="match status" value="1"/>
</dbReference>
<dbReference type="InterPro" id="IPR036291">
    <property type="entry name" value="NAD(P)-bd_dom_sf"/>
</dbReference>
<dbReference type="SMART" id="SM00829">
    <property type="entry name" value="PKS_ER"/>
    <property type="match status" value="1"/>
</dbReference>
<keyword evidence="2" id="KW-0862">Zinc</keyword>
<dbReference type="GO" id="GO:0008270">
    <property type="term" value="F:zinc ion binding"/>
    <property type="evidence" value="ECO:0007669"/>
    <property type="project" value="InterPro"/>
</dbReference>
<protein>
    <recommendedName>
        <fullName evidence="5">Enoyl reductase (ER) domain-containing protein</fullName>
    </recommendedName>
</protein>
<keyword evidence="3" id="KW-0560">Oxidoreductase</keyword>
<dbReference type="Pfam" id="PF00107">
    <property type="entry name" value="ADH_zinc_N"/>
    <property type="match status" value="1"/>
</dbReference>
<dbReference type="SUPFAM" id="SSF51735">
    <property type="entry name" value="NAD(P)-binding Rossmann-fold domains"/>
    <property type="match status" value="1"/>
</dbReference>
<dbReference type="Gene3D" id="3.40.50.720">
    <property type="entry name" value="NAD(P)-binding Rossmann-like Domain"/>
    <property type="match status" value="1"/>
</dbReference>
<dbReference type="SUPFAM" id="SSF50129">
    <property type="entry name" value="GroES-like"/>
    <property type="match status" value="1"/>
</dbReference>
<evidence type="ECO:0000256" key="1">
    <source>
        <dbReference type="ARBA" id="ARBA00022723"/>
    </source>
</evidence>
<dbReference type="InterPro" id="IPR013154">
    <property type="entry name" value="ADH-like_N"/>
</dbReference>
<keyword evidence="4" id="KW-0812">Transmembrane</keyword>
<keyword evidence="4" id="KW-1133">Transmembrane helix</keyword>
<evidence type="ECO:0000313" key="6">
    <source>
        <dbReference type="EMBL" id="KKN63548.1"/>
    </source>
</evidence>
<organism evidence="6">
    <name type="scientific">marine sediment metagenome</name>
    <dbReference type="NCBI Taxonomy" id="412755"/>
    <lineage>
        <taxon>unclassified sequences</taxon>
        <taxon>metagenomes</taxon>
        <taxon>ecological metagenomes</taxon>
    </lineage>
</organism>
<dbReference type="InterPro" id="IPR002328">
    <property type="entry name" value="ADH_Zn_CS"/>
</dbReference>
<name>A0A0F9VCK8_9ZZZZ</name>
<evidence type="ECO:0000256" key="3">
    <source>
        <dbReference type="ARBA" id="ARBA00023002"/>
    </source>
</evidence>
<evidence type="ECO:0000256" key="2">
    <source>
        <dbReference type="ARBA" id="ARBA00022833"/>
    </source>
</evidence>
<dbReference type="InterPro" id="IPR011032">
    <property type="entry name" value="GroES-like_sf"/>
</dbReference>
<evidence type="ECO:0000256" key="4">
    <source>
        <dbReference type="SAM" id="Phobius"/>
    </source>
</evidence>
<sequence length="347" mass="38519">MRVARYYNNKDIREDTLPKPVIGPEEILVKVKESGICGSDVLEYYRIAKMKKLGVDSLILGHEIAGDIVEKGEKVKHLKVGDRVFVSHHVPCFECHNCKQGHHTACNLLHNTNFDPGGFAEFVRIPSINIEKKGVYVLDKNVSYEEAVFIEPLGCVCRAQRLSSVKKGLTVLILGCGTAGILHIQLAKLRGVKKVIATDINEYRLQKAKEFGADLVLNANVDVSKEIKEINKYRGADIVIVCTGAESAAKQALECIAPGGRIVYFAVPPPDINLEVPINKYWRSEITIMTSYGAAPQDLDEAYNWILSKRINVIDLVTHRFPLSKANEAFKVVIDAKESLKVILKIG</sequence>
<comment type="caution">
    <text evidence="6">The sequence shown here is derived from an EMBL/GenBank/DDBJ whole genome shotgun (WGS) entry which is preliminary data.</text>
</comment>
<dbReference type="PANTHER" id="PTHR43401:SF2">
    <property type="entry name" value="L-THREONINE 3-DEHYDROGENASE"/>
    <property type="match status" value="1"/>
</dbReference>
<dbReference type="CDD" id="cd08235">
    <property type="entry name" value="iditol_2_DH_like"/>
    <property type="match status" value="1"/>
</dbReference>
<proteinExistence type="predicted"/>
<dbReference type="AlphaFoldDB" id="A0A0F9VCK8"/>
<dbReference type="Gene3D" id="3.90.180.10">
    <property type="entry name" value="Medium-chain alcohol dehydrogenases, catalytic domain"/>
    <property type="match status" value="1"/>
</dbReference>
<dbReference type="GO" id="GO:0016491">
    <property type="term" value="F:oxidoreductase activity"/>
    <property type="evidence" value="ECO:0007669"/>
    <property type="project" value="UniProtKB-KW"/>
</dbReference>
<evidence type="ECO:0000259" key="5">
    <source>
        <dbReference type="SMART" id="SM00829"/>
    </source>
</evidence>
<dbReference type="InterPro" id="IPR013149">
    <property type="entry name" value="ADH-like_C"/>
</dbReference>
<feature type="transmembrane region" description="Helical" evidence="4">
    <location>
        <begin position="168"/>
        <end position="186"/>
    </location>
</feature>
<dbReference type="EMBL" id="LAZR01000586">
    <property type="protein sequence ID" value="KKN63548.1"/>
    <property type="molecule type" value="Genomic_DNA"/>
</dbReference>
<dbReference type="InterPro" id="IPR020843">
    <property type="entry name" value="ER"/>
</dbReference>
<dbReference type="InterPro" id="IPR050129">
    <property type="entry name" value="Zn_alcohol_dh"/>
</dbReference>
<keyword evidence="4" id="KW-0472">Membrane</keyword>
<keyword evidence="1" id="KW-0479">Metal-binding</keyword>
<dbReference type="PANTHER" id="PTHR43401">
    <property type="entry name" value="L-THREONINE 3-DEHYDROGENASE"/>
    <property type="match status" value="1"/>
</dbReference>
<dbReference type="Pfam" id="PF08240">
    <property type="entry name" value="ADH_N"/>
    <property type="match status" value="1"/>
</dbReference>
<gene>
    <name evidence="6" type="ORF">LCGC14_0500720</name>
</gene>
<feature type="domain" description="Enoyl reductase (ER)" evidence="5">
    <location>
        <begin position="8"/>
        <end position="344"/>
    </location>
</feature>
<reference evidence="6" key="1">
    <citation type="journal article" date="2015" name="Nature">
        <title>Complex archaea that bridge the gap between prokaryotes and eukaryotes.</title>
        <authorList>
            <person name="Spang A."/>
            <person name="Saw J.H."/>
            <person name="Jorgensen S.L."/>
            <person name="Zaremba-Niedzwiedzka K."/>
            <person name="Martijn J."/>
            <person name="Lind A.E."/>
            <person name="van Eijk R."/>
            <person name="Schleper C."/>
            <person name="Guy L."/>
            <person name="Ettema T.J."/>
        </authorList>
    </citation>
    <scope>NUCLEOTIDE SEQUENCE</scope>
</reference>
<accession>A0A0F9VCK8</accession>